<protein>
    <submittedName>
        <fullName evidence="1">Inner membrane lipoprotein</fullName>
    </submittedName>
</protein>
<name>A0A376ZKK0_ECOLX</name>
<dbReference type="EMBL" id="UGED01000001">
    <property type="protein sequence ID" value="STK56779.1"/>
    <property type="molecule type" value="Genomic_DNA"/>
</dbReference>
<evidence type="ECO:0000313" key="1">
    <source>
        <dbReference type="EMBL" id="STK56779.1"/>
    </source>
</evidence>
<accession>A0A376ZKK0</accession>
<dbReference type="Proteomes" id="UP000254052">
    <property type="component" value="Unassembled WGS sequence"/>
</dbReference>
<dbReference type="AlphaFoldDB" id="A0A376ZKK0"/>
<sequence length="49" mass="5451">MAGNTTIATFNTQSEAARSLRAVEKVSFSLEDAQELAGSDTRKAMRFRW</sequence>
<evidence type="ECO:0000313" key="2">
    <source>
        <dbReference type="Proteomes" id="UP000254052"/>
    </source>
</evidence>
<organism evidence="1 2">
    <name type="scientific">Escherichia coli</name>
    <dbReference type="NCBI Taxonomy" id="562"/>
    <lineage>
        <taxon>Bacteria</taxon>
        <taxon>Pseudomonadati</taxon>
        <taxon>Pseudomonadota</taxon>
        <taxon>Gammaproteobacteria</taxon>
        <taxon>Enterobacterales</taxon>
        <taxon>Enterobacteriaceae</taxon>
        <taxon>Escherichia</taxon>
    </lineage>
</organism>
<proteinExistence type="predicted"/>
<gene>
    <name evidence="1" type="primary">yghJ_1</name>
    <name evidence="1" type="ORF">NCTC9962_00136</name>
</gene>
<reference evidence="1 2" key="1">
    <citation type="submission" date="2018-06" db="EMBL/GenBank/DDBJ databases">
        <authorList>
            <consortium name="Pathogen Informatics"/>
            <person name="Doyle S."/>
        </authorList>
    </citation>
    <scope>NUCLEOTIDE SEQUENCE [LARGE SCALE GENOMIC DNA]</scope>
    <source>
        <strain evidence="1 2">NCTC9962</strain>
    </source>
</reference>
<keyword evidence="1" id="KW-0449">Lipoprotein</keyword>